<feature type="domain" description="Integrase catalytic" evidence="2">
    <location>
        <begin position="980"/>
        <end position="1142"/>
    </location>
</feature>
<dbReference type="InterPro" id="IPR012337">
    <property type="entry name" value="RNaseH-like_sf"/>
</dbReference>
<proteinExistence type="predicted"/>
<dbReference type="InterPro" id="IPR000477">
    <property type="entry name" value="RT_dom"/>
</dbReference>
<feature type="compositionally biased region" description="Basic and acidic residues" evidence="1">
    <location>
        <begin position="552"/>
        <end position="561"/>
    </location>
</feature>
<dbReference type="Pfam" id="PF17921">
    <property type="entry name" value="Integrase_H2C2"/>
    <property type="match status" value="1"/>
</dbReference>
<dbReference type="Gene3D" id="3.30.420.10">
    <property type="entry name" value="Ribonuclease H-like superfamily/Ribonuclease H"/>
    <property type="match status" value="1"/>
</dbReference>
<dbReference type="Gene3D" id="3.10.10.10">
    <property type="entry name" value="HIV Type 1 Reverse Transcriptase, subunit A, domain 1"/>
    <property type="match status" value="1"/>
</dbReference>
<feature type="region of interest" description="Disordered" evidence="1">
    <location>
        <begin position="552"/>
        <end position="583"/>
    </location>
</feature>
<dbReference type="PROSITE" id="PS50994">
    <property type="entry name" value="INTEGRASE"/>
    <property type="match status" value="1"/>
</dbReference>
<dbReference type="Gene3D" id="3.30.70.270">
    <property type="match status" value="2"/>
</dbReference>
<name>A5BGH8_VITVI</name>
<gene>
    <name evidence="3" type="ORF">VITISV_037424</name>
</gene>
<dbReference type="InterPro" id="IPR036397">
    <property type="entry name" value="RNaseH_sf"/>
</dbReference>
<evidence type="ECO:0000259" key="2">
    <source>
        <dbReference type="PROSITE" id="PS50994"/>
    </source>
</evidence>
<sequence length="1159" mass="131240">MSVANIGKLKRISKPCKRAAKFRSMKDTISHPKADFATLLLILQPKADFAALQNWPSTLSDRILMAARISIWNLLASYITHRDALVRALSQIRVDTTTTPKGLIHFLTADRATCIVFSDDDLPPKGSGHIRPLYISVACSGHRVPIVLLDNDFALNVCPLAIAIALGFSPFDFGSFTQTDTVYDRIQRTVMGTITAHVMIGPVRYSVLFQVLRIQSSFNLLLGRHWIHKAGAIPFFLHQKVKFIHEGRIITIQYDRDVVTSFKLVLHIRHSEDDLHLTRFTFDEVQVVNLEDDNRDMVPMSFDQYSSTLVLNIMRGMSYLTGLGLGCRQHGPLQFTFIVDHDIPYGLGYTFTEEDSHYMVQLRKDIVRARLSRVPFDYPIRPYTFQLTDYFVRVTLPDACTNEMDMIRVGRILDAVPHGPNSDFDLFEVSVINTDDLTLYDACTDEMDMIGTGHILDAAPHGPCSALDMFEAFMLEIDDDDSVAVVTPDVITVEGAFDYVDPSFSFDTMSTFVTHFDDVVGGNNNVMSVFEYSPVSLNFPLIISPTPTAYTHDVDDVRGPDDPLSDQSDLDSDSEERKVTPVSGSTELVDFGIPDQLRELKIGTSLSPDERSRLIDLLRSYLDWLANVVPVPIKDDKVRVCVDFRDLNKASPKDDFPIPHIDMLVDSTTGHSMLSFMDGFSGYNQILIALEDMEKTSFITEWGTYCYRVMPFGLKNAGATYQRATTTLFHDMMHRDVEVYVDDMIVKSQDRADHLATLQRFFERIKQFRLRLNPEKCTFGVTSRKLLGHIVSERGIEVEPEKIRAILDMPALRTEREISCFIARLIDICEPIFHLLRKSQHTVWDDDCQRTFERIKDYLISSPFNTAYVKAPFTSVLVSIRHCRGMHVRAENQLADALATLASVIEIVTGVTVRPFMIETRRSPNGLLLLCLDHSSEDRVMREVHTGVCGPHMGEHMLARKIMRTGYFWLTLEADCCQFIQRCPECQMHSDLIRMPPSKLHALTFPWPFSVCGIDIIGKILPKSSNGHEYILVAIDYFIKWVEATSYAKLTTTKLAKGTHFRGGVDTLVQEYGIHHHRSSAYRSQTNGVVEAANKNSNWILRKMVETSQDWSEKLPFALWAYHTSFRTSIGATPYSLVYGMEAVLPVDIEIGSLRVALE</sequence>
<evidence type="ECO:0000313" key="3">
    <source>
        <dbReference type="EMBL" id="CAN72313.1"/>
    </source>
</evidence>
<dbReference type="PANTHER" id="PTHR37984">
    <property type="entry name" value="PROTEIN CBG26694"/>
    <property type="match status" value="1"/>
</dbReference>
<accession>A5BGH8</accession>
<dbReference type="InterPro" id="IPR041588">
    <property type="entry name" value="Integrase_H2C2"/>
</dbReference>
<evidence type="ECO:0000256" key="1">
    <source>
        <dbReference type="SAM" id="MobiDB-lite"/>
    </source>
</evidence>
<dbReference type="CDD" id="cd01647">
    <property type="entry name" value="RT_LTR"/>
    <property type="match status" value="1"/>
</dbReference>
<dbReference type="SUPFAM" id="SSF53098">
    <property type="entry name" value="Ribonuclease H-like"/>
    <property type="match status" value="1"/>
</dbReference>
<dbReference type="InterPro" id="IPR001584">
    <property type="entry name" value="Integrase_cat-core"/>
</dbReference>
<protein>
    <recommendedName>
        <fullName evidence="2">Integrase catalytic domain-containing protein</fullName>
    </recommendedName>
</protein>
<dbReference type="InterPro" id="IPR043502">
    <property type="entry name" value="DNA/RNA_pol_sf"/>
</dbReference>
<dbReference type="Gene3D" id="1.10.340.70">
    <property type="match status" value="1"/>
</dbReference>
<dbReference type="Pfam" id="PF00078">
    <property type="entry name" value="RVT_1"/>
    <property type="match status" value="1"/>
</dbReference>
<dbReference type="InterPro" id="IPR043128">
    <property type="entry name" value="Rev_trsase/Diguanyl_cyclase"/>
</dbReference>
<dbReference type="SUPFAM" id="SSF56672">
    <property type="entry name" value="DNA/RNA polymerases"/>
    <property type="match status" value="1"/>
</dbReference>
<dbReference type="GO" id="GO:0015074">
    <property type="term" value="P:DNA integration"/>
    <property type="evidence" value="ECO:0007669"/>
    <property type="project" value="InterPro"/>
</dbReference>
<dbReference type="GO" id="GO:0003676">
    <property type="term" value="F:nucleic acid binding"/>
    <property type="evidence" value="ECO:0007669"/>
    <property type="project" value="InterPro"/>
</dbReference>
<dbReference type="AlphaFoldDB" id="A5BGH8"/>
<dbReference type="InterPro" id="IPR050951">
    <property type="entry name" value="Retrovirus_Pol_polyprotein"/>
</dbReference>
<organism evidence="3">
    <name type="scientific">Vitis vinifera</name>
    <name type="common">Grape</name>
    <dbReference type="NCBI Taxonomy" id="29760"/>
    <lineage>
        <taxon>Eukaryota</taxon>
        <taxon>Viridiplantae</taxon>
        <taxon>Streptophyta</taxon>
        <taxon>Embryophyta</taxon>
        <taxon>Tracheophyta</taxon>
        <taxon>Spermatophyta</taxon>
        <taxon>Magnoliopsida</taxon>
        <taxon>eudicotyledons</taxon>
        <taxon>Gunneridae</taxon>
        <taxon>Pentapetalae</taxon>
        <taxon>rosids</taxon>
        <taxon>Vitales</taxon>
        <taxon>Vitaceae</taxon>
        <taxon>Viteae</taxon>
        <taxon>Vitis</taxon>
    </lineage>
</organism>
<reference evidence="3" key="1">
    <citation type="journal article" date="2007" name="PLoS ONE">
        <title>The first genome sequence of an elite grapevine cultivar (Pinot noir Vitis vinifera L.): coping with a highly heterozygous genome.</title>
        <authorList>
            <person name="Velasco R."/>
            <person name="Zharkikh A."/>
            <person name="Troggio M."/>
            <person name="Cartwright D.A."/>
            <person name="Cestaro A."/>
            <person name="Pruss D."/>
            <person name="Pindo M."/>
            <person name="FitzGerald L.M."/>
            <person name="Vezzulli S."/>
            <person name="Reid J."/>
            <person name="Malacarne G."/>
            <person name="Iliev D."/>
            <person name="Coppola G."/>
            <person name="Wardell B."/>
            <person name="Micheletti D."/>
            <person name="Macalma T."/>
            <person name="Facci M."/>
            <person name="Mitchell J.T."/>
            <person name="Perazzolli M."/>
            <person name="Eldredge G."/>
            <person name="Gatto P."/>
            <person name="Oyzerski R."/>
            <person name="Moretto M."/>
            <person name="Gutin N."/>
            <person name="Stefanini M."/>
            <person name="Chen Y."/>
            <person name="Segala C."/>
            <person name="Davenport C."/>
            <person name="Dematte L."/>
            <person name="Mraz A."/>
            <person name="Battilana J."/>
            <person name="Stormo K."/>
            <person name="Costa F."/>
            <person name="Tao Q."/>
            <person name="Si-Ammour A."/>
            <person name="Harkins T."/>
            <person name="Lackey A."/>
            <person name="Perbost C."/>
            <person name="Taillon B."/>
            <person name="Stella A."/>
            <person name="Solovyev V."/>
            <person name="Fawcett J.A."/>
            <person name="Sterck L."/>
            <person name="Vandepoele K."/>
            <person name="Grando S.M."/>
            <person name="Toppo S."/>
            <person name="Moser C."/>
            <person name="Lanchbury J."/>
            <person name="Bogden R."/>
            <person name="Skolnick M."/>
            <person name="Sgaramella V."/>
            <person name="Bhatnagar S.K."/>
            <person name="Fontana P."/>
            <person name="Gutin A."/>
            <person name="Van de Peer Y."/>
            <person name="Salamini F."/>
            <person name="Viola R."/>
        </authorList>
    </citation>
    <scope>NUCLEOTIDE SEQUENCE</scope>
</reference>
<dbReference type="EMBL" id="AM458734">
    <property type="protein sequence ID" value="CAN72313.1"/>
    <property type="molecule type" value="Genomic_DNA"/>
</dbReference>
<dbReference type="PANTHER" id="PTHR37984:SF5">
    <property type="entry name" value="PROTEIN NYNRIN-LIKE"/>
    <property type="match status" value="1"/>
</dbReference>